<dbReference type="InterPro" id="IPR000917">
    <property type="entry name" value="Sulfatase_N"/>
</dbReference>
<dbReference type="Pfam" id="PF00884">
    <property type="entry name" value="Sulfatase"/>
    <property type="match status" value="1"/>
</dbReference>
<dbReference type="CDD" id="cd16146">
    <property type="entry name" value="ARS_like"/>
    <property type="match status" value="1"/>
</dbReference>
<evidence type="ECO:0000256" key="4">
    <source>
        <dbReference type="ARBA" id="ARBA00022837"/>
    </source>
</evidence>
<evidence type="ECO:0000256" key="2">
    <source>
        <dbReference type="ARBA" id="ARBA00022723"/>
    </source>
</evidence>
<dbReference type="SUPFAM" id="SSF53649">
    <property type="entry name" value="Alkaline phosphatase-like"/>
    <property type="match status" value="1"/>
</dbReference>
<dbReference type="InterPro" id="IPR017850">
    <property type="entry name" value="Alkaline_phosphatase_core_sf"/>
</dbReference>
<proteinExistence type="inferred from homology"/>
<protein>
    <submittedName>
        <fullName evidence="6">Arylsulfatase</fullName>
    </submittedName>
</protein>
<dbReference type="AlphaFoldDB" id="A0A8J8MI92"/>
<keyword evidence="7" id="KW-1185">Reference proteome</keyword>
<evidence type="ECO:0000256" key="3">
    <source>
        <dbReference type="ARBA" id="ARBA00022801"/>
    </source>
</evidence>
<comment type="similarity">
    <text evidence="1">Belongs to the sulfatase family.</text>
</comment>
<name>A0A8J8MI92_9FIRM</name>
<reference evidence="6" key="1">
    <citation type="submission" date="2020-07" db="EMBL/GenBank/DDBJ databases">
        <title>Vallitalea pronyensis genome.</title>
        <authorList>
            <person name="Postec A."/>
        </authorList>
    </citation>
    <scope>NUCLEOTIDE SEQUENCE</scope>
    <source>
        <strain evidence="6">FatNI3</strain>
    </source>
</reference>
<dbReference type="KEGG" id="vpy:HZI73_07500"/>
<dbReference type="InterPro" id="IPR024607">
    <property type="entry name" value="Sulfatase_CS"/>
</dbReference>
<keyword evidence="4" id="KW-0106">Calcium</keyword>
<dbReference type="PANTHER" id="PTHR42693">
    <property type="entry name" value="ARYLSULFATASE FAMILY MEMBER"/>
    <property type="match status" value="1"/>
</dbReference>
<dbReference type="RefSeq" id="WP_212697633.1">
    <property type="nucleotide sequence ID" value="NZ_CP058649.1"/>
</dbReference>
<accession>A0A8J8MI92</accession>
<dbReference type="GO" id="GO:0046872">
    <property type="term" value="F:metal ion binding"/>
    <property type="evidence" value="ECO:0007669"/>
    <property type="project" value="UniProtKB-KW"/>
</dbReference>
<evidence type="ECO:0000256" key="1">
    <source>
        <dbReference type="ARBA" id="ARBA00008779"/>
    </source>
</evidence>
<dbReference type="Gene3D" id="3.40.720.10">
    <property type="entry name" value="Alkaline Phosphatase, subunit A"/>
    <property type="match status" value="1"/>
</dbReference>
<organism evidence="6 7">
    <name type="scientific">Vallitalea pronyensis</name>
    <dbReference type="NCBI Taxonomy" id="1348613"/>
    <lineage>
        <taxon>Bacteria</taxon>
        <taxon>Bacillati</taxon>
        <taxon>Bacillota</taxon>
        <taxon>Clostridia</taxon>
        <taxon>Lachnospirales</taxon>
        <taxon>Vallitaleaceae</taxon>
        <taxon>Vallitalea</taxon>
    </lineage>
</organism>
<keyword evidence="2" id="KW-0479">Metal-binding</keyword>
<dbReference type="GO" id="GO:0004065">
    <property type="term" value="F:arylsulfatase activity"/>
    <property type="evidence" value="ECO:0007669"/>
    <property type="project" value="TreeGrafter"/>
</dbReference>
<dbReference type="PANTHER" id="PTHR42693:SF53">
    <property type="entry name" value="ENDO-4-O-SULFATASE"/>
    <property type="match status" value="1"/>
</dbReference>
<dbReference type="InterPro" id="IPR050738">
    <property type="entry name" value="Sulfatase"/>
</dbReference>
<dbReference type="EMBL" id="CP058649">
    <property type="protein sequence ID" value="QUI22155.1"/>
    <property type="molecule type" value="Genomic_DNA"/>
</dbReference>
<evidence type="ECO:0000313" key="7">
    <source>
        <dbReference type="Proteomes" id="UP000683246"/>
    </source>
</evidence>
<keyword evidence="3" id="KW-0378">Hydrolase</keyword>
<evidence type="ECO:0000313" key="6">
    <source>
        <dbReference type="EMBL" id="QUI22155.1"/>
    </source>
</evidence>
<gene>
    <name evidence="6" type="ORF">HZI73_07500</name>
</gene>
<feature type="domain" description="Sulfatase N-terminal" evidence="5">
    <location>
        <begin position="5"/>
        <end position="310"/>
    </location>
</feature>
<sequence length="573" mass="64659">MKKKPNVMVILTDDQGYGDLSRTGNTNLATPHIDALAEEGAVLNNFFVQPLCAPTRSEFLTGRYYSRTGVRGVTRRAERINLDEKTIGDLFLENGYKTGCFGKWHSGLQYPYHPNGRGFEEFIGYCCGHWSHYFDSTIEHNGKEYQSEGYLTDALTDGAIDFIKQNKDHPFFCYIPLNTPHSPFQVPDKYFNRFTNENVKLRADEPEREDLLRTRSVLAMCENIDWNVGRLLQTLDDLKLMEDTIIVYFSDNGPNTVRWNGGMQGIKGDVEEGGVKSPCSITWKNHIPKGLSIDEIAGAIDLLPTLTSLTATPLTTHKPLDGFDITPLLFGKKELYPNRLIFAKKVTSTHEQSIISVRSNTFRAGGRLKGLYDMTKDIGQHQDISQEHPDTFATLTRAINDFDNSLPKEVSDPSIPVGYEAFPYTDLPAQDADLKGKLTWSSIHPNASYIVHWRDIKDTLSWAIDVQQAGHYLVELKYTCEKSSIGTALQLTFGDHTLQGRLLESYESEIKDQEDRVMREESYDKAFYTMVLGSIYLPHVKGLLTLQATSMTGNHVCDLRGIRLVLQSNNAIL</sequence>
<dbReference type="PROSITE" id="PS00523">
    <property type="entry name" value="SULFATASE_1"/>
    <property type="match status" value="1"/>
</dbReference>
<dbReference type="Proteomes" id="UP000683246">
    <property type="component" value="Chromosome"/>
</dbReference>
<evidence type="ECO:0000259" key="5">
    <source>
        <dbReference type="Pfam" id="PF00884"/>
    </source>
</evidence>